<dbReference type="GO" id="GO:0055085">
    <property type="term" value="P:transmembrane transport"/>
    <property type="evidence" value="ECO:0007669"/>
    <property type="project" value="InterPro"/>
</dbReference>
<evidence type="ECO:0000313" key="11">
    <source>
        <dbReference type="EMBL" id="QNF33005.1"/>
    </source>
</evidence>
<dbReference type="InterPro" id="IPR037682">
    <property type="entry name" value="TonB_C"/>
</dbReference>
<sequence length="217" mass="24689">MHKTLLLLLLLLPDYLFGQETKKVIDKKTNEIYFVLNSDNSTRHGEYNKFGFGNRLMVKGFYNQGAKDSIWESYDFKGQVSLRYDYTNNKLLLYVPNELAKERQYHLVNPPASAEAKLSQPPIFLEGDDGIYAVLGKEMRYPADASRRGKSGTVFVSFIVDKNGNARDFQVKNPLGYGLDHEALRAMLLLPPNWLPGKVNAEPVDVEVTLPVKFKLQ</sequence>
<dbReference type="PANTHER" id="PTHR33446:SF2">
    <property type="entry name" value="PROTEIN TONB"/>
    <property type="match status" value="1"/>
</dbReference>
<dbReference type="GO" id="GO:0015031">
    <property type="term" value="P:protein transport"/>
    <property type="evidence" value="ECO:0007669"/>
    <property type="project" value="UniProtKB-KW"/>
</dbReference>
<evidence type="ECO:0000256" key="6">
    <source>
        <dbReference type="ARBA" id="ARBA00022692"/>
    </source>
</evidence>
<accession>A0A7G7G771</accession>
<evidence type="ECO:0000259" key="10">
    <source>
        <dbReference type="PROSITE" id="PS52015"/>
    </source>
</evidence>
<dbReference type="Pfam" id="PF03544">
    <property type="entry name" value="TonB_C"/>
    <property type="match status" value="1"/>
</dbReference>
<evidence type="ECO:0000256" key="2">
    <source>
        <dbReference type="ARBA" id="ARBA00006555"/>
    </source>
</evidence>
<dbReference type="AlphaFoldDB" id="A0A7G7G771"/>
<keyword evidence="9" id="KW-0472">Membrane</keyword>
<protein>
    <submittedName>
        <fullName evidence="11">Energy transducer TonB</fullName>
    </submittedName>
</protein>
<keyword evidence="5" id="KW-0997">Cell inner membrane</keyword>
<keyword evidence="4" id="KW-1003">Cell membrane</keyword>
<name>A0A7G7G771_9BACT</name>
<reference evidence="11 12" key="1">
    <citation type="journal article" date="2018" name="Int. J. Syst. Evol. Microbiol.">
        <title>Adhaeribacter swui sp. nov., isolated from wet mud.</title>
        <authorList>
            <person name="Kim D.U."/>
            <person name="Kim K.W."/>
            <person name="Kang M.S."/>
            <person name="Kim J.Y."/>
            <person name="Jang J.H."/>
            <person name="Kim M.K."/>
        </authorList>
    </citation>
    <scope>NUCLEOTIDE SEQUENCE [LARGE SCALE GENOMIC DNA]</scope>
    <source>
        <strain evidence="11 12">KCTC 52873</strain>
    </source>
</reference>
<keyword evidence="6" id="KW-0812">Transmembrane</keyword>
<dbReference type="SUPFAM" id="SSF74653">
    <property type="entry name" value="TolA/TonB C-terminal domain"/>
    <property type="match status" value="1"/>
</dbReference>
<evidence type="ECO:0000256" key="5">
    <source>
        <dbReference type="ARBA" id="ARBA00022519"/>
    </source>
</evidence>
<dbReference type="PANTHER" id="PTHR33446">
    <property type="entry name" value="PROTEIN TONB-RELATED"/>
    <property type="match status" value="1"/>
</dbReference>
<dbReference type="GO" id="GO:0031992">
    <property type="term" value="F:energy transducer activity"/>
    <property type="evidence" value="ECO:0007669"/>
    <property type="project" value="TreeGrafter"/>
</dbReference>
<proteinExistence type="inferred from homology"/>
<keyword evidence="8" id="KW-1133">Transmembrane helix</keyword>
<dbReference type="InterPro" id="IPR051045">
    <property type="entry name" value="TonB-dependent_transducer"/>
</dbReference>
<evidence type="ECO:0000313" key="12">
    <source>
        <dbReference type="Proteomes" id="UP000515237"/>
    </source>
</evidence>
<dbReference type="Gene3D" id="3.30.1150.10">
    <property type="match status" value="1"/>
</dbReference>
<dbReference type="InterPro" id="IPR006260">
    <property type="entry name" value="TonB/TolA_C"/>
</dbReference>
<keyword evidence="7" id="KW-0653">Protein transport</keyword>
<evidence type="ECO:0000256" key="9">
    <source>
        <dbReference type="ARBA" id="ARBA00023136"/>
    </source>
</evidence>
<evidence type="ECO:0000256" key="7">
    <source>
        <dbReference type="ARBA" id="ARBA00022927"/>
    </source>
</evidence>
<comment type="subcellular location">
    <subcellularLocation>
        <location evidence="1">Cell inner membrane</location>
        <topology evidence="1">Single-pass membrane protein</topology>
        <orientation evidence="1">Periplasmic side</orientation>
    </subcellularLocation>
</comment>
<evidence type="ECO:0000256" key="3">
    <source>
        <dbReference type="ARBA" id="ARBA00022448"/>
    </source>
</evidence>
<dbReference type="Proteomes" id="UP000515237">
    <property type="component" value="Chromosome"/>
</dbReference>
<evidence type="ECO:0000256" key="4">
    <source>
        <dbReference type="ARBA" id="ARBA00022475"/>
    </source>
</evidence>
<dbReference type="KEGG" id="aswu:HUW51_09755"/>
<evidence type="ECO:0000256" key="1">
    <source>
        <dbReference type="ARBA" id="ARBA00004383"/>
    </source>
</evidence>
<gene>
    <name evidence="11" type="ORF">HUW51_09755</name>
</gene>
<keyword evidence="12" id="KW-1185">Reference proteome</keyword>
<comment type="similarity">
    <text evidence="2">Belongs to the TonB family.</text>
</comment>
<keyword evidence="3" id="KW-0813">Transport</keyword>
<dbReference type="RefSeq" id="WP_185273799.1">
    <property type="nucleotide sequence ID" value="NZ_CP055156.1"/>
</dbReference>
<dbReference type="GO" id="GO:0098797">
    <property type="term" value="C:plasma membrane protein complex"/>
    <property type="evidence" value="ECO:0007669"/>
    <property type="project" value="TreeGrafter"/>
</dbReference>
<evidence type="ECO:0000256" key="8">
    <source>
        <dbReference type="ARBA" id="ARBA00022989"/>
    </source>
</evidence>
<dbReference type="NCBIfam" id="TIGR01352">
    <property type="entry name" value="tonB_Cterm"/>
    <property type="match status" value="1"/>
</dbReference>
<dbReference type="EMBL" id="CP055156">
    <property type="protein sequence ID" value="QNF33005.1"/>
    <property type="molecule type" value="Genomic_DNA"/>
</dbReference>
<organism evidence="11 12">
    <name type="scientific">Adhaeribacter swui</name>
    <dbReference type="NCBI Taxonomy" id="2086471"/>
    <lineage>
        <taxon>Bacteria</taxon>
        <taxon>Pseudomonadati</taxon>
        <taxon>Bacteroidota</taxon>
        <taxon>Cytophagia</taxon>
        <taxon>Cytophagales</taxon>
        <taxon>Hymenobacteraceae</taxon>
        <taxon>Adhaeribacter</taxon>
    </lineage>
</organism>
<feature type="domain" description="TonB C-terminal" evidence="10">
    <location>
        <begin position="126"/>
        <end position="217"/>
    </location>
</feature>
<dbReference type="PROSITE" id="PS52015">
    <property type="entry name" value="TONB_CTD"/>
    <property type="match status" value="1"/>
</dbReference>